<dbReference type="InterPro" id="IPR038570">
    <property type="entry name" value="HicA_sf"/>
</dbReference>
<dbReference type="GO" id="GO:0003729">
    <property type="term" value="F:mRNA binding"/>
    <property type="evidence" value="ECO:0007669"/>
    <property type="project" value="InterPro"/>
</dbReference>
<dbReference type="Proteomes" id="UP000655759">
    <property type="component" value="Unassembled WGS sequence"/>
</dbReference>
<dbReference type="GO" id="GO:0004519">
    <property type="term" value="F:endonuclease activity"/>
    <property type="evidence" value="ECO:0007669"/>
    <property type="project" value="UniProtKB-KW"/>
</dbReference>
<dbReference type="RefSeq" id="WP_205099180.1">
    <property type="nucleotide sequence ID" value="NZ_CAJNAQ010000005.1"/>
</dbReference>
<evidence type="ECO:0000256" key="6">
    <source>
        <dbReference type="ARBA" id="ARBA00023016"/>
    </source>
</evidence>
<sequence length="71" mass="7916">MSLPVVGWKEVLKALKKKGFYATRQTGSHIIVENGHGLWTAIPRKNELGKGLLLEIIAECGITKKEFLELL</sequence>
<dbReference type="GO" id="GO:0016787">
    <property type="term" value="F:hydrolase activity"/>
    <property type="evidence" value="ECO:0007669"/>
    <property type="project" value="UniProtKB-KW"/>
</dbReference>
<keyword evidence="5" id="KW-0694">RNA-binding</keyword>
<keyword evidence="4" id="KW-0378">Hydrolase</keyword>
<evidence type="ECO:0008006" key="9">
    <source>
        <dbReference type="Google" id="ProtNLM"/>
    </source>
</evidence>
<keyword evidence="1" id="KW-1277">Toxin-antitoxin system</keyword>
<evidence type="ECO:0000313" key="8">
    <source>
        <dbReference type="Proteomes" id="UP000655759"/>
    </source>
</evidence>
<dbReference type="EMBL" id="CAJNAQ010000005">
    <property type="protein sequence ID" value="CAE6494357.1"/>
    <property type="molecule type" value="Genomic_DNA"/>
</dbReference>
<evidence type="ECO:0000256" key="1">
    <source>
        <dbReference type="ARBA" id="ARBA00022649"/>
    </source>
</evidence>
<dbReference type="InterPro" id="IPR012933">
    <property type="entry name" value="HicA_mRNA_interferase"/>
</dbReference>
<keyword evidence="6" id="KW-0346">Stress response</keyword>
<evidence type="ECO:0000256" key="5">
    <source>
        <dbReference type="ARBA" id="ARBA00022884"/>
    </source>
</evidence>
<proteinExistence type="predicted"/>
<protein>
    <recommendedName>
        <fullName evidence="9">YcfA family protein</fullName>
    </recommendedName>
</protein>
<evidence type="ECO:0000256" key="4">
    <source>
        <dbReference type="ARBA" id="ARBA00022801"/>
    </source>
</evidence>
<gene>
    <name evidence="7" type="ORF">NUZ5A_50274</name>
</gene>
<evidence type="ECO:0000256" key="3">
    <source>
        <dbReference type="ARBA" id="ARBA00022759"/>
    </source>
</evidence>
<evidence type="ECO:0000313" key="7">
    <source>
        <dbReference type="EMBL" id="CAE6494357.1"/>
    </source>
</evidence>
<dbReference type="Pfam" id="PF07927">
    <property type="entry name" value="HicA_toxin"/>
    <property type="match status" value="1"/>
</dbReference>
<organism evidence="7 8">
    <name type="scientific">Candidatus Nitrosotenuis uzonensis</name>
    <dbReference type="NCBI Taxonomy" id="1407055"/>
    <lineage>
        <taxon>Archaea</taxon>
        <taxon>Nitrososphaerota</taxon>
        <taxon>Candidatus Nitrosotenuis</taxon>
    </lineage>
</organism>
<keyword evidence="2" id="KW-0540">Nuclease</keyword>
<dbReference type="SUPFAM" id="SSF54786">
    <property type="entry name" value="YcfA/nrd intein domain"/>
    <property type="match status" value="1"/>
</dbReference>
<dbReference type="AlphaFoldDB" id="A0A812F036"/>
<reference evidence="7" key="1">
    <citation type="submission" date="2021-02" db="EMBL/GenBank/DDBJ databases">
        <authorList>
            <person name="Han P."/>
        </authorList>
    </citation>
    <scope>NUCLEOTIDE SEQUENCE</scope>
    <source>
        <strain evidence="7">Candidatus Nitrosotenuis uzonensis 5A</strain>
    </source>
</reference>
<accession>A0A812F036</accession>
<evidence type="ECO:0000256" key="2">
    <source>
        <dbReference type="ARBA" id="ARBA00022722"/>
    </source>
</evidence>
<name>A0A812F036_9ARCH</name>
<dbReference type="Gene3D" id="3.30.920.30">
    <property type="entry name" value="Hypothetical protein"/>
    <property type="match status" value="1"/>
</dbReference>
<comment type="caution">
    <text evidence="7">The sequence shown here is derived from an EMBL/GenBank/DDBJ whole genome shotgun (WGS) entry which is preliminary data.</text>
</comment>
<keyword evidence="3" id="KW-0255">Endonuclease</keyword>